<gene>
    <name evidence="2" type="ORF">H3V53_39830</name>
</gene>
<dbReference type="RefSeq" id="WP_419539736.1">
    <property type="nucleotide sequence ID" value="NZ_JACFYJ010000149.1"/>
</dbReference>
<dbReference type="EMBL" id="JACFYJ010000149">
    <property type="protein sequence ID" value="MEI6003016.1"/>
    <property type="molecule type" value="Genomic_DNA"/>
</dbReference>
<dbReference type="Gene3D" id="1.10.10.10">
    <property type="entry name" value="Winged helix-like DNA-binding domain superfamily/Winged helix DNA-binding domain"/>
    <property type="match status" value="1"/>
</dbReference>
<comment type="caution">
    <text evidence="2">The sequence shown here is derived from an EMBL/GenBank/DDBJ whole genome shotgun (WGS) entry which is preliminary data.</text>
</comment>
<sequence length="36" mass="4103">MHAAGFTKAGRELCISQPSVSRQICELERTRARRRS</sequence>
<organism evidence="2 3">
    <name type="scientific">Paraburkholderia bengalensis</name>
    <dbReference type="NCBI Taxonomy" id="2747562"/>
    <lineage>
        <taxon>Bacteria</taxon>
        <taxon>Pseudomonadati</taxon>
        <taxon>Pseudomonadota</taxon>
        <taxon>Betaproteobacteria</taxon>
        <taxon>Burkholderiales</taxon>
        <taxon>Burkholderiaceae</taxon>
        <taxon>Paraburkholderia</taxon>
    </lineage>
</organism>
<dbReference type="Proteomes" id="UP001386437">
    <property type="component" value="Unassembled WGS sequence"/>
</dbReference>
<dbReference type="SUPFAM" id="SSF46785">
    <property type="entry name" value="Winged helix' DNA-binding domain"/>
    <property type="match status" value="1"/>
</dbReference>
<dbReference type="InterPro" id="IPR036388">
    <property type="entry name" value="WH-like_DNA-bd_sf"/>
</dbReference>
<feature type="domain" description="HTH lysR-type" evidence="1">
    <location>
        <begin position="1"/>
        <end position="29"/>
    </location>
</feature>
<evidence type="ECO:0000313" key="3">
    <source>
        <dbReference type="Proteomes" id="UP001386437"/>
    </source>
</evidence>
<protein>
    <submittedName>
        <fullName evidence="2">LysR family transcriptional regulator</fullName>
    </submittedName>
</protein>
<name>A0ABU8J5I7_9BURK</name>
<dbReference type="PROSITE" id="PS50931">
    <property type="entry name" value="HTH_LYSR"/>
    <property type="match status" value="1"/>
</dbReference>
<proteinExistence type="predicted"/>
<evidence type="ECO:0000313" key="2">
    <source>
        <dbReference type="EMBL" id="MEI6003016.1"/>
    </source>
</evidence>
<accession>A0ABU8J5I7</accession>
<dbReference type="InterPro" id="IPR036390">
    <property type="entry name" value="WH_DNA-bd_sf"/>
</dbReference>
<reference evidence="2 3" key="1">
    <citation type="journal article" date="2022" name="Arch. Microbiol.">
        <title>Paraburkholderia bengalensis sp. nov. isolated from roots of Oryza sativa, IR64.</title>
        <authorList>
            <person name="Nag P."/>
            <person name="Mondal N."/>
            <person name="Sarkar J."/>
            <person name="Das S."/>
        </authorList>
    </citation>
    <scope>NUCLEOTIDE SEQUENCE [LARGE SCALE GENOMIC DNA]</scope>
    <source>
        <strain evidence="2 3">IR64_4_BI</strain>
    </source>
</reference>
<evidence type="ECO:0000259" key="1">
    <source>
        <dbReference type="PROSITE" id="PS50931"/>
    </source>
</evidence>
<dbReference type="InterPro" id="IPR000847">
    <property type="entry name" value="LysR_HTH_N"/>
</dbReference>
<dbReference type="Pfam" id="PF00126">
    <property type="entry name" value="HTH_1"/>
    <property type="match status" value="1"/>
</dbReference>
<keyword evidence="3" id="KW-1185">Reference proteome</keyword>